<dbReference type="Proteomes" id="UP000193431">
    <property type="component" value="Chromosome"/>
</dbReference>
<dbReference type="GO" id="GO:0047545">
    <property type="term" value="F:(S)-2-hydroxyglutarate dehydrogenase activity"/>
    <property type="evidence" value="ECO:0007669"/>
    <property type="project" value="TreeGrafter"/>
</dbReference>
<dbReference type="STRING" id="331648.BST97_00010"/>
<accession>A0A1W6MNW9</accession>
<evidence type="ECO:0000313" key="7">
    <source>
        <dbReference type="EMBL" id="ARN76514.1"/>
    </source>
</evidence>
<name>A0A1W6MNW9_9FLAO</name>
<evidence type="ECO:0000256" key="5">
    <source>
        <dbReference type="ARBA" id="ARBA00037941"/>
    </source>
</evidence>
<dbReference type="InterPro" id="IPR036188">
    <property type="entry name" value="FAD/NAD-bd_sf"/>
</dbReference>
<dbReference type="Gene3D" id="3.30.9.10">
    <property type="entry name" value="D-Amino Acid Oxidase, subunit A, domain 2"/>
    <property type="match status" value="1"/>
</dbReference>
<comment type="cofactor">
    <cofactor evidence="1">
        <name>FAD</name>
        <dbReference type="ChEBI" id="CHEBI:57692"/>
    </cofactor>
</comment>
<dbReference type="NCBIfam" id="NF008726">
    <property type="entry name" value="PRK11728.1"/>
    <property type="match status" value="1"/>
</dbReference>
<evidence type="ECO:0000313" key="9">
    <source>
        <dbReference type="Proteomes" id="UP000193431"/>
    </source>
</evidence>
<comment type="similarity">
    <text evidence="5">Belongs to the L2HGDH family.</text>
</comment>
<reference evidence="8 9" key="1">
    <citation type="submission" date="2016-11" db="EMBL/GenBank/DDBJ databases">
        <title>Trade-off between light-utilization and light-protection in marine flavobacteria.</title>
        <authorList>
            <person name="Kumagai Y."/>
        </authorList>
    </citation>
    <scope>NUCLEOTIDE SEQUENCE [LARGE SCALE GENOMIC DNA]</scope>
    <source>
        <strain evidence="8 9">JCM 13191</strain>
    </source>
</reference>
<dbReference type="Pfam" id="PF01266">
    <property type="entry name" value="DAO"/>
    <property type="match status" value="1"/>
</dbReference>
<dbReference type="AlphaFoldDB" id="A0A1W6MNW9"/>
<dbReference type="RefSeq" id="WP_085765316.1">
    <property type="nucleotide sequence ID" value="NZ_CP019344.1"/>
</dbReference>
<keyword evidence="2" id="KW-0285">Flavoprotein</keyword>
<evidence type="ECO:0000256" key="2">
    <source>
        <dbReference type="ARBA" id="ARBA00022630"/>
    </source>
</evidence>
<dbReference type="Gene3D" id="3.50.50.60">
    <property type="entry name" value="FAD/NAD(P)-binding domain"/>
    <property type="match status" value="1"/>
</dbReference>
<dbReference type="EMBL" id="CP019344">
    <property type="protein sequence ID" value="ARN79285.1"/>
    <property type="molecule type" value="Genomic_DNA"/>
</dbReference>
<evidence type="ECO:0000259" key="6">
    <source>
        <dbReference type="Pfam" id="PF01266"/>
    </source>
</evidence>
<sequence>MKIGIIGGGLIGLALGRLISAKGVKVIVFDKDNIASHQSGNNSGVLHCGLHYKPGSLKARLAVQGIREMTNYCIKNSITHESCGKIVVANSQQEIDRLKTLAGRGKLNGLKGLKYLNQKELKEREPHVCAAAALLVPEEGIVDFKQVATSLKKDIQNQDGFVKENCKVVSSKINPQGKTMLTTACGEYEFDLIFNCAGLYSDKIFADFSSTKPDLKVVPFRGEYWSLKPEFSHLVKHLIYPTPNPAFPFLGVHFTRMTSGVREVGPNAVLALKREGYTNKDFNLSEALESVTYPGFIKFLTKNFRFSLEEFISSLTIEGFVKKSKKLIPDIDASMLDQKTAGVRAQSMSRSGKLHMDFEVKRFNNQVHVLNAPSPGATASLAIARYIVEEYTTL</sequence>
<proteinExistence type="inferred from homology"/>
<dbReference type="PANTHER" id="PTHR43104:SF2">
    <property type="entry name" value="L-2-HYDROXYGLUTARATE DEHYDROGENASE, MITOCHONDRIAL"/>
    <property type="match status" value="1"/>
</dbReference>
<keyword evidence="4" id="KW-0560">Oxidoreductase</keyword>
<keyword evidence="9" id="KW-1185">Reference proteome</keyword>
<evidence type="ECO:0000256" key="3">
    <source>
        <dbReference type="ARBA" id="ARBA00022827"/>
    </source>
</evidence>
<organism evidence="8 9">
    <name type="scientific">Nonlabens spongiae</name>
    <dbReference type="NCBI Taxonomy" id="331648"/>
    <lineage>
        <taxon>Bacteria</taxon>
        <taxon>Pseudomonadati</taxon>
        <taxon>Bacteroidota</taxon>
        <taxon>Flavobacteriia</taxon>
        <taxon>Flavobacteriales</taxon>
        <taxon>Flavobacteriaceae</taxon>
        <taxon>Nonlabens</taxon>
    </lineage>
</organism>
<feature type="domain" description="FAD dependent oxidoreductase" evidence="6">
    <location>
        <begin position="3"/>
        <end position="389"/>
    </location>
</feature>
<dbReference type="SUPFAM" id="SSF51905">
    <property type="entry name" value="FAD/NAD(P)-binding domain"/>
    <property type="match status" value="1"/>
</dbReference>
<evidence type="ECO:0000313" key="8">
    <source>
        <dbReference type="EMBL" id="ARN79285.1"/>
    </source>
</evidence>
<gene>
    <name evidence="7" type="ORF">BST97_00010</name>
    <name evidence="8" type="ORF">BST97_15550</name>
</gene>
<dbReference type="EMBL" id="CP019344">
    <property type="protein sequence ID" value="ARN76514.1"/>
    <property type="molecule type" value="Genomic_DNA"/>
</dbReference>
<protein>
    <recommendedName>
        <fullName evidence="6">FAD dependent oxidoreductase domain-containing protein</fullName>
    </recommendedName>
</protein>
<dbReference type="InterPro" id="IPR006076">
    <property type="entry name" value="FAD-dep_OxRdtase"/>
</dbReference>
<evidence type="ECO:0000256" key="1">
    <source>
        <dbReference type="ARBA" id="ARBA00001974"/>
    </source>
</evidence>
<keyword evidence="3" id="KW-0274">FAD</keyword>
<dbReference type="OrthoDB" id="9806565at2"/>
<evidence type="ECO:0000256" key="4">
    <source>
        <dbReference type="ARBA" id="ARBA00023002"/>
    </source>
</evidence>
<dbReference type="PANTHER" id="PTHR43104">
    <property type="entry name" value="L-2-HYDROXYGLUTARATE DEHYDROGENASE, MITOCHONDRIAL"/>
    <property type="match status" value="1"/>
</dbReference>